<dbReference type="Pfam" id="PF21167">
    <property type="entry name" value="DUF6851"/>
    <property type="match status" value="1"/>
</dbReference>
<keyword evidence="3" id="KW-0575">Peroxidase</keyword>
<evidence type="ECO:0000313" key="3">
    <source>
        <dbReference type="EMBL" id="MFC0254119.1"/>
    </source>
</evidence>
<proteinExistence type="predicted"/>
<dbReference type="PANTHER" id="PTHR34599:SF2">
    <property type="entry name" value="TRAF-TYPE DOMAIN-CONTAINING PROTEIN"/>
    <property type="match status" value="1"/>
</dbReference>
<organism evidence="3 4">
    <name type="scientific">Massilia consociata</name>
    <dbReference type="NCBI Taxonomy" id="760117"/>
    <lineage>
        <taxon>Bacteria</taxon>
        <taxon>Pseudomonadati</taxon>
        <taxon>Pseudomonadota</taxon>
        <taxon>Betaproteobacteria</taxon>
        <taxon>Burkholderiales</taxon>
        <taxon>Oxalobacteraceae</taxon>
        <taxon>Telluria group</taxon>
        <taxon>Massilia</taxon>
    </lineage>
</organism>
<feature type="domain" description="DUF6851" evidence="1">
    <location>
        <begin position="55"/>
        <end position="184"/>
    </location>
</feature>
<reference evidence="3 4" key="1">
    <citation type="submission" date="2024-09" db="EMBL/GenBank/DDBJ databases">
        <authorList>
            <person name="Sun Q."/>
            <person name="Mori K."/>
        </authorList>
    </citation>
    <scope>NUCLEOTIDE SEQUENCE [LARGE SCALE GENOMIC DNA]</scope>
    <source>
        <strain evidence="3 4">CCM 7792</strain>
    </source>
</reference>
<dbReference type="PANTHER" id="PTHR34599">
    <property type="entry name" value="PEROXIDASE-RELATED"/>
    <property type="match status" value="1"/>
</dbReference>
<dbReference type="RefSeq" id="WP_379681394.1">
    <property type="nucleotide sequence ID" value="NZ_JBHLWP010000019.1"/>
</dbReference>
<dbReference type="EC" id="1.11.1.-" evidence="3"/>
<dbReference type="InterPro" id="IPR055161">
    <property type="entry name" value="NapH1-like_2nd"/>
</dbReference>
<dbReference type="Proteomes" id="UP001589773">
    <property type="component" value="Unassembled WGS sequence"/>
</dbReference>
<protein>
    <submittedName>
        <fullName evidence="3">Vanadium-dependent haloperoxidase</fullName>
        <ecNumber evidence="3">1.11.1.-</ecNumber>
    </submittedName>
</protein>
<evidence type="ECO:0000259" key="2">
    <source>
        <dbReference type="Pfam" id="PF22778"/>
    </source>
</evidence>
<dbReference type="Gene3D" id="1.10.606.20">
    <property type="match status" value="1"/>
</dbReference>
<dbReference type="SUPFAM" id="SSF48317">
    <property type="entry name" value="Acid phosphatase/Vanadium-dependent haloperoxidase"/>
    <property type="match status" value="1"/>
</dbReference>
<comment type="caution">
    <text evidence="3">The sequence shown here is derived from an EMBL/GenBank/DDBJ whole genome shotgun (WGS) entry which is preliminary data.</text>
</comment>
<gene>
    <name evidence="3" type="ORF">ACFFJK_19680</name>
</gene>
<dbReference type="Pfam" id="PF22778">
    <property type="entry name" value="VCPO_2nd"/>
    <property type="match status" value="1"/>
</dbReference>
<dbReference type="InterPro" id="IPR036938">
    <property type="entry name" value="PAP2/HPO_sf"/>
</dbReference>
<feature type="domain" description="Vanadium-dependent haloperoxidase NapH1-like second helical-bundle" evidence="2">
    <location>
        <begin position="306"/>
        <end position="474"/>
    </location>
</feature>
<dbReference type="CDD" id="cd03398">
    <property type="entry name" value="PAP2_haloperoxidase"/>
    <property type="match status" value="1"/>
</dbReference>
<keyword evidence="3" id="KW-0560">Oxidoreductase</keyword>
<accession>A0ABV6FKS1</accession>
<dbReference type="InterPro" id="IPR049283">
    <property type="entry name" value="DUF6851"/>
</dbReference>
<name>A0ABV6FKS1_9BURK</name>
<sequence length="483" mass="51204">MSGALAACGGGSAPDGVPVAQAPARTVAGWTEVALQAVRTVKPGPPMAARSFAIMYTCMYNTWCAYDAVAQPTPIGQGARRPPEERTAVSKAMAMSYAAHAALVDQYPTEKAAFDHHLRRLGYEPAPESAGPGTPAGLGMALSRAEIAYCHTDGANQLGNLDPMGVPYADYTGYVAKNPPMSVGAPTPRELIPAPGSWQPLTYTDAGGVLRTPAHLGAAWSRVRPFALASSDQYRPGPPAAFGSVEFVEQTRHIVEVQQSLTDEQKVIAEYWADGPSSELPPGHWLQFGLYVSERDRHTDDEDIKLFFALSHAMADAAIAAWDAKRAYDSARPITAVRYLMHGQTITGYGSLGPAGGLRRIRGETWVPYQSLAFPSPPFPEHVSGHSTFSAAAAEVLRSFTGSDAFGASYLKPAHSVTIEPGVPAQDVHLGWDTFSAAARQAGISRIYGGIHFESGNTAGLTLGTKVGARAFAKAQALWLGRA</sequence>
<dbReference type="InterPro" id="IPR052559">
    <property type="entry name" value="V-haloperoxidase"/>
</dbReference>
<dbReference type="GO" id="GO:0004601">
    <property type="term" value="F:peroxidase activity"/>
    <property type="evidence" value="ECO:0007669"/>
    <property type="project" value="UniProtKB-KW"/>
</dbReference>
<keyword evidence="4" id="KW-1185">Reference proteome</keyword>
<evidence type="ECO:0000259" key="1">
    <source>
        <dbReference type="Pfam" id="PF21167"/>
    </source>
</evidence>
<dbReference type="EMBL" id="JBHLWP010000019">
    <property type="protein sequence ID" value="MFC0254119.1"/>
    <property type="molecule type" value="Genomic_DNA"/>
</dbReference>
<evidence type="ECO:0000313" key="4">
    <source>
        <dbReference type="Proteomes" id="UP001589773"/>
    </source>
</evidence>